<organism evidence="1">
    <name type="scientific">marine sediment metagenome</name>
    <dbReference type="NCBI Taxonomy" id="412755"/>
    <lineage>
        <taxon>unclassified sequences</taxon>
        <taxon>metagenomes</taxon>
        <taxon>ecological metagenomes</taxon>
    </lineage>
</organism>
<sequence>MTEQLIISVSGMRGIVGENLTASIAAEYGCGFGTFLKNSKPKTQN</sequence>
<comment type="caution">
    <text evidence="1">The sequence shown here is derived from an EMBL/GenBank/DDBJ whole genome shotgun (WGS) entry which is preliminary data.</text>
</comment>
<proteinExistence type="predicted"/>
<evidence type="ECO:0000313" key="1">
    <source>
        <dbReference type="EMBL" id="GAF89730.1"/>
    </source>
</evidence>
<feature type="non-terminal residue" evidence="1">
    <location>
        <position position="45"/>
    </location>
</feature>
<reference evidence="1" key="1">
    <citation type="journal article" date="2014" name="Front. Microbiol.">
        <title>High frequency of phylogenetically diverse reductive dehalogenase-homologous genes in deep subseafloor sedimentary metagenomes.</title>
        <authorList>
            <person name="Kawai M."/>
            <person name="Futagami T."/>
            <person name="Toyoda A."/>
            <person name="Takaki Y."/>
            <person name="Nishi S."/>
            <person name="Hori S."/>
            <person name="Arai W."/>
            <person name="Tsubouchi T."/>
            <person name="Morono Y."/>
            <person name="Uchiyama I."/>
            <person name="Ito T."/>
            <person name="Fujiyama A."/>
            <person name="Inagaki F."/>
            <person name="Takami H."/>
        </authorList>
    </citation>
    <scope>NUCLEOTIDE SEQUENCE</scope>
    <source>
        <strain evidence="1">Expedition CK06-06</strain>
    </source>
</reference>
<dbReference type="EMBL" id="BARS01019335">
    <property type="protein sequence ID" value="GAF89730.1"/>
    <property type="molecule type" value="Genomic_DNA"/>
</dbReference>
<dbReference type="AlphaFoldDB" id="X0UMI7"/>
<gene>
    <name evidence="1" type="ORF">S01H1_31345</name>
</gene>
<accession>X0UMI7</accession>
<name>X0UMI7_9ZZZZ</name>
<protein>
    <submittedName>
        <fullName evidence="1">Uncharacterized protein</fullName>
    </submittedName>
</protein>